<evidence type="ECO:0000256" key="9">
    <source>
        <dbReference type="PIRNR" id="PIRNR004682"/>
    </source>
</evidence>
<keyword evidence="4 9" id="KW-0963">Cytoplasm</keyword>
<feature type="active site" description="Nucleophile" evidence="10">
    <location>
        <position position="20"/>
    </location>
</feature>
<dbReference type="AlphaFoldDB" id="A0A7C5KB23"/>
<dbReference type="Pfam" id="PF08645">
    <property type="entry name" value="PNK3P"/>
    <property type="match status" value="1"/>
</dbReference>
<feature type="binding site" evidence="12">
    <location>
        <position position="113"/>
    </location>
    <ligand>
        <name>Zn(2+)</name>
        <dbReference type="ChEBI" id="CHEBI:29105"/>
    </ligand>
</feature>
<dbReference type="InterPro" id="IPR013954">
    <property type="entry name" value="PNK3P"/>
</dbReference>
<comment type="subunit">
    <text evidence="3">Monomer.</text>
</comment>
<dbReference type="InterPro" id="IPR006543">
    <property type="entry name" value="Histidinol-phos"/>
</dbReference>
<evidence type="ECO:0000256" key="7">
    <source>
        <dbReference type="ARBA" id="ARBA00023277"/>
    </source>
</evidence>
<dbReference type="PANTHER" id="PTHR42891">
    <property type="entry name" value="D-GLYCERO-BETA-D-MANNO-HEPTOSE-1,7-BISPHOSPHATE 7-PHOSPHATASE"/>
    <property type="match status" value="1"/>
</dbReference>
<dbReference type="InterPro" id="IPR006549">
    <property type="entry name" value="HAD-SF_hydro_IIIA"/>
</dbReference>
<dbReference type="InterPro" id="IPR036412">
    <property type="entry name" value="HAD-like_sf"/>
</dbReference>
<feature type="site" description="Stabilizes the phosphoryl group" evidence="11">
    <location>
        <position position="64"/>
    </location>
</feature>
<evidence type="ECO:0000256" key="10">
    <source>
        <dbReference type="PIRSR" id="PIRSR004682-1"/>
    </source>
</evidence>
<feature type="binding site" evidence="12">
    <location>
        <position position="20"/>
    </location>
    <ligand>
        <name>Mg(2+)</name>
        <dbReference type="ChEBI" id="CHEBI:18420"/>
    </ligand>
</feature>
<dbReference type="GO" id="GO:0005975">
    <property type="term" value="P:carbohydrate metabolic process"/>
    <property type="evidence" value="ECO:0007669"/>
    <property type="project" value="InterPro"/>
</dbReference>
<dbReference type="PIRSF" id="PIRSF004682">
    <property type="entry name" value="GmhB"/>
    <property type="match status" value="1"/>
</dbReference>
<comment type="caution">
    <text evidence="13">The sequence shown here is derived from an EMBL/GenBank/DDBJ whole genome shotgun (WGS) entry which is preliminary data.</text>
</comment>
<dbReference type="NCBIfam" id="TIGR01662">
    <property type="entry name" value="HAD-SF-IIIA"/>
    <property type="match status" value="1"/>
</dbReference>
<evidence type="ECO:0000256" key="6">
    <source>
        <dbReference type="ARBA" id="ARBA00022801"/>
    </source>
</evidence>
<dbReference type="PANTHER" id="PTHR42891:SF1">
    <property type="entry name" value="D-GLYCERO-BETA-D-MANNO-HEPTOSE-1,7-BISPHOSPHATE 7-PHOSPHATASE"/>
    <property type="match status" value="1"/>
</dbReference>
<feature type="site" description="Contributes to substrate recognition" evidence="11">
    <location>
        <position position="114"/>
    </location>
</feature>
<evidence type="ECO:0000256" key="11">
    <source>
        <dbReference type="PIRSR" id="PIRSR004682-3"/>
    </source>
</evidence>
<dbReference type="NCBIfam" id="TIGR01656">
    <property type="entry name" value="Histidinol-ppas"/>
    <property type="match status" value="1"/>
</dbReference>
<dbReference type="EMBL" id="DRUY01000018">
    <property type="protein sequence ID" value="HHI64999.1"/>
    <property type="molecule type" value="Genomic_DNA"/>
</dbReference>
<dbReference type="GO" id="GO:0046872">
    <property type="term" value="F:metal ion binding"/>
    <property type="evidence" value="ECO:0007669"/>
    <property type="project" value="UniProtKB-KW"/>
</dbReference>
<dbReference type="InterPro" id="IPR004446">
    <property type="entry name" value="Heptose_bisP_phosphatase"/>
</dbReference>
<gene>
    <name evidence="13" type="ORF">ENL70_00435</name>
</gene>
<feature type="site" description="Stabilizes the phosphoryl group" evidence="11">
    <location>
        <position position="115"/>
    </location>
</feature>
<feature type="active site" description="Proton donor" evidence="10">
    <location>
        <position position="22"/>
    </location>
</feature>
<comment type="cofactor">
    <cofactor evidence="12">
        <name>Zn(2+)</name>
        <dbReference type="ChEBI" id="CHEBI:29105"/>
    </cofactor>
</comment>
<evidence type="ECO:0000256" key="8">
    <source>
        <dbReference type="ARBA" id="ARBA00031828"/>
    </source>
</evidence>
<organism evidence="13">
    <name type="scientific">Thermodesulfobium narugense</name>
    <dbReference type="NCBI Taxonomy" id="184064"/>
    <lineage>
        <taxon>Bacteria</taxon>
        <taxon>Pseudomonadati</taxon>
        <taxon>Thermodesulfobiota</taxon>
        <taxon>Thermodesulfobiia</taxon>
        <taxon>Thermodesulfobiales</taxon>
        <taxon>Thermodesulfobiaceae</taxon>
        <taxon>Thermodesulfobium</taxon>
    </lineage>
</organism>
<comment type="cofactor">
    <cofactor evidence="1 12">
        <name>Mg(2+)</name>
        <dbReference type="ChEBI" id="CHEBI:18420"/>
    </cofactor>
</comment>
<protein>
    <recommendedName>
        <fullName evidence="8 9">D,D-heptose 1,7-bisphosphate phosphatase</fullName>
        <ecNumber evidence="9">3.1.3.-</ecNumber>
    </recommendedName>
</protein>
<dbReference type="Gene3D" id="3.40.50.1000">
    <property type="entry name" value="HAD superfamily/HAD-like"/>
    <property type="match status" value="1"/>
</dbReference>
<dbReference type="InterPro" id="IPR023214">
    <property type="entry name" value="HAD_sf"/>
</dbReference>
<dbReference type="SUPFAM" id="SSF56784">
    <property type="entry name" value="HAD-like"/>
    <property type="match status" value="1"/>
</dbReference>
<evidence type="ECO:0000256" key="4">
    <source>
        <dbReference type="ARBA" id="ARBA00022490"/>
    </source>
</evidence>
<evidence type="ECO:0000256" key="12">
    <source>
        <dbReference type="PIRSR" id="PIRSR004682-4"/>
    </source>
</evidence>
<keyword evidence="6 9" id="KW-0378">Hydrolase</keyword>
<comment type="similarity">
    <text evidence="9">Belongs to the gmhB family.</text>
</comment>
<keyword evidence="12" id="KW-0862">Zinc</keyword>
<dbReference type="GO" id="GO:0005737">
    <property type="term" value="C:cytoplasm"/>
    <property type="evidence" value="ECO:0007669"/>
    <property type="project" value="UniProtKB-SubCell"/>
</dbReference>
<feature type="binding site" evidence="12">
    <location>
        <position position="22"/>
    </location>
    <ligand>
        <name>Mg(2+)</name>
        <dbReference type="ChEBI" id="CHEBI:18420"/>
    </ligand>
</feature>
<comment type="subcellular location">
    <subcellularLocation>
        <location evidence="2 9">Cytoplasm</location>
    </subcellularLocation>
</comment>
<evidence type="ECO:0000256" key="3">
    <source>
        <dbReference type="ARBA" id="ARBA00011245"/>
    </source>
</evidence>
<feature type="binding site" evidence="12">
    <location>
        <position position="144"/>
    </location>
    <ligand>
        <name>Mg(2+)</name>
        <dbReference type="ChEBI" id="CHEBI:18420"/>
    </ligand>
</feature>
<dbReference type="CDD" id="cd07503">
    <property type="entry name" value="HAD_HisB-N"/>
    <property type="match status" value="1"/>
</dbReference>
<keyword evidence="7 9" id="KW-0119">Carbohydrate metabolism</keyword>
<accession>A0A7C5KB23</accession>
<sequence length="181" mass="20378">MVLWEVSKILKNPRGIVFLDRDGTINERIIDGYVTNKLAFKFIKDAKRAIKLLNDEGFITVLITNQRGIAKGLMTENDLEEIHSFMQNELAQLGAKIDMIFYCPHDILDNCDCRKPRAGLIFKALNELERDGVNINVPKYFIGDTDSDMQTAKNAGIIGLKIGLDSEFKNLLAAARYLVKG</sequence>
<feature type="binding site" evidence="12">
    <location>
        <position position="105"/>
    </location>
    <ligand>
        <name>Zn(2+)</name>
        <dbReference type="ChEBI" id="CHEBI:29105"/>
    </ligand>
</feature>
<evidence type="ECO:0000313" key="13">
    <source>
        <dbReference type="EMBL" id="HHI64999.1"/>
    </source>
</evidence>
<evidence type="ECO:0000256" key="2">
    <source>
        <dbReference type="ARBA" id="ARBA00004496"/>
    </source>
</evidence>
<reference evidence="13" key="1">
    <citation type="journal article" date="2020" name="mSystems">
        <title>Genome- and Community-Level Interaction Insights into Carbon Utilization and Element Cycling Functions of Hydrothermarchaeota in Hydrothermal Sediment.</title>
        <authorList>
            <person name="Zhou Z."/>
            <person name="Liu Y."/>
            <person name="Xu W."/>
            <person name="Pan J."/>
            <person name="Luo Z.H."/>
            <person name="Li M."/>
        </authorList>
    </citation>
    <scope>NUCLEOTIDE SEQUENCE [LARGE SCALE GENOMIC DNA]</scope>
    <source>
        <strain evidence="13">SpSt-1019</strain>
    </source>
</reference>
<feature type="binding site" evidence="12">
    <location>
        <position position="111"/>
    </location>
    <ligand>
        <name>Zn(2+)</name>
        <dbReference type="ChEBI" id="CHEBI:29105"/>
    </ligand>
</feature>
<dbReference type="EC" id="3.1.3.-" evidence="9"/>
<evidence type="ECO:0000256" key="1">
    <source>
        <dbReference type="ARBA" id="ARBA00001946"/>
    </source>
</evidence>
<keyword evidence="12" id="KW-0460">Magnesium</keyword>
<evidence type="ECO:0000256" key="5">
    <source>
        <dbReference type="ARBA" id="ARBA00022723"/>
    </source>
</evidence>
<dbReference type="GO" id="GO:0016791">
    <property type="term" value="F:phosphatase activity"/>
    <property type="evidence" value="ECO:0007669"/>
    <property type="project" value="InterPro"/>
</dbReference>
<name>A0A7C5KB23_9BACT</name>
<proteinExistence type="inferred from homology"/>
<keyword evidence="5 12" id="KW-0479">Metal-binding</keyword>
<feature type="binding site" evidence="12">
    <location>
        <position position="103"/>
    </location>
    <ligand>
        <name>Zn(2+)</name>
        <dbReference type="ChEBI" id="CHEBI:29105"/>
    </ligand>
</feature>